<dbReference type="SUPFAM" id="SSF57850">
    <property type="entry name" value="RING/U-box"/>
    <property type="match status" value="1"/>
</dbReference>
<evidence type="ECO:0000256" key="1">
    <source>
        <dbReference type="ARBA" id="ARBA00022723"/>
    </source>
</evidence>
<organism evidence="8 9">
    <name type="scientific">Papaver atlanticum</name>
    <dbReference type="NCBI Taxonomy" id="357466"/>
    <lineage>
        <taxon>Eukaryota</taxon>
        <taxon>Viridiplantae</taxon>
        <taxon>Streptophyta</taxon>
        <taxon>Embryophyta</taxon>
        <taxon>Tracheophyta</taxon>
        <taxon>Spermatophyta</taxon>
        <taxon>Magnoliopsida</taxon>
        <taxon>Ranunculales</taxon>
        <taxon>Papaveraceae</taxon>
        <taxon>Papaveroideae</taxon>
        <taxon>Papaver</taxon>
    </lineage>
</organism>
<dbReference type="InterPro" id="IPR052788">
    <property type="entry name" value="RING-type_E3_ligase_ATL"/>
</dbReference>
<keyword evidence="2 4" id="KW-0863">Zinc-finger</keyword>
<keyword evidence="9" id="KW-1185">Reference proteome</keyword>
<accession>A0AAD4SRB0</accession>
<dbReference type="InterPro" id="IPR001841">
    <property type="entry name" value="Znf_RING"/>
</dbReference>
<dbReference type="Gene3D" id="3.30.40.10">
    <property type="entry name" value="Zinc/RING finger domain, C3HC4 (zinc finger)"/>
    <property type="match status" value="1"/>
</dbReference>
<evidence type="ECO:0000313" key="8">
    <source>
        <dbReference type="EMBL" id="KAI3917620.1"/>
    </source>
</evidence>
<dbReference type="CDD" id="cd16461">
    <property type="entry name" value="RING-H2_EL5-like"/>
    <property type="match status" value="1"/>
</dbReference>
<dbReference type="Proteomes" id="UP001202328">
    <property type="component" value="Unassembled WGS sequence"/>
</dbReference>
<keyword evidence="6" id="KW-0812">Transmembrane</keyword>
<proteinExistence type="predicted"/>
<dbReference type="InterPro" id="IPR013083">
    <property type="entry name" value="Znf_RING/FYVE/PHD"/>
</dbReference>
<comment type="caution">
    <text evidence="8">The sequence shown here is derived from an EMBL/GenBank/DDBJ whole genome shotgun (WGS) entry which is preliminary data.</text>
</comment>
<gene>
    <name evidence="8" type="ORF">MKW98_021382</name>
</gene>
<dbReference type="Pfam" id="PF13639">
    <property type="entry name" value="zf-RING_2"/>
    <property type="match status" value="1"/>
</dbReference>
<sequence>MDSFPNSTTAISSNQEKVSEVMRIVCPVIAFLVLILLILNYTIKRCLLNNIDHETSMISDRELHDFVHVTIIDRPEPMMQNTTCYPQMVLNLDKAIPVLTYSSSLSPVNGSSTISDRNNNYDENCSICLCELSNGERVRVLRKCKHIFHKECIDEWLPFRSLNCPICRVPVIEVNNHERRSGANRTNRDSSGHERRRGANRTNRDSASLSRRININPYGWSMPFTSVMLNSDRGHYPNTPTIM</sequence>
<reference evidence="8" key="1">
    <citation type="submission" date="2022-04" db="EMBL/GenBank/DDBJ databases">
        <title>A functionally conserved STORR gene fusion in Papaver species that diverged 16.8 million years ago.</title>
        <authorList>
            <person name="Catania T."/>
        </authorList>
    </citation>
    <scope>NUCLEOTIDE SEQUENCE</scope>
    <source>
        <strain evidence="8">S-188037</strain>
    </source>
</reference>
<dbReference type="AlphaFoldDB" id="A0AAD4SRB0"/>
<dbReference type="PANTHER" id="PTHR45798:SF97">
    <property type="entry name" value="ALCOHOL-SENSITIVE RING FINGER PROTEIN 1"/>
    <property type="match status" value="1"/>
</dbReference>
<evidence type="ECO:0000256" key="3">
    <source>
        <dbReference type="ARBA" id="ARBA00022833"/>
    </source>
</evidence>
<evidence type="ECO:0000256" key="4">
    <source>
        <dbReference type="PROSITE-ProRule" id="PRU00175"/>
    </source>
</evidence>
<keyword evidence="6" id="KW-0472">Membrane</keyword>
<dbReference type="PANTHER" id="PTHR45798">
    <property type="entry name" value="RING-H2 FINGER PROTEIN ATL61-RELATED-RELATED"/>
    <property type="match status" value="1"/>
</dbReference>
<feature type="compositionally biased region" description="Basic and acidic residues" evidence="5">
    <location>
        <begin position="179"/>
        <end position="193"/>
    </location>
</feature>
<evidence type="ECO:0000256" key="2">
    <source>
        <dbReference type="ARBA" id="ARBA00022771"/>
    </source>
</evidence>
<evidence type="ECO:0000313" key="9">
    <source>
        <dbReference type="Proteomes" id="UP001202328"/>
    </source>
</evidence>
<protein>
    <recommendedName>
        <fullName evidence="7">RING-type domain-containing protein</fullName>
    </recommendedName>
</protein>
<keyword evidence="3" id="KW-0862">Zinc</keyword>
<dbReference type="SMART" id="SM00184">
    <property type="entry name" value="RING"/>
    <property type="match status" value="1"/>
</dbReference>
<dbReference type="GO" id="GO:0008270">
    <property type="term" value="F:zinc ion binding"/>
    <property type="evidence" value="ECO:0007669"/>
    <property type="project" value="UniProtKB-KW"/>
</dbReference>
<keyword evidence="6" id="KW-1133">Transmembrane helix</keyword>
<dbReference type="EMBL" id="JAJJMB010008983">
    <property type="protein sequence ID" value="KAI3917620.1"/>
    <property type="molecule type" value="Genomic_DNA"/>
</dbReference>
<keyword evidence="1" id="KW-0479">Metal-binding</keyword>
<name>A0AAD4SRB0_9MAGN</name>
<feature type="transmembrane region" description="Helical" evidence="6">
    <location>
        <begin position="21"/>
        <end position="43"/>
    </location>
</feature>
<evidence type="ECO:0000256" key="6">
    <source>
        <dbReference type="SAM" id="Phobius"/>
    </source>
</evidence>
<evidence type="ECO:0000259" key="7">
    <source>
        <dbReference type="PROSITE" id="PS50089"/>
    </source>
</evidence>
<dbReference type="PROSITE" id="PS50089">
    <property type="entry name" value="ZF_RING_2"/>
    <property type="match status" value="1"/>
</dbReference>
<evidence type="ECO:0000256" key="5">
    <source>
        <dbReference type="SAM" id="MobiDB-lite"/>
    </source>
</evidence>
<feature type="domain" description="RING-type" evidence="7">
    <location>
        <begin position="125"/>
        <end position="168"/>
    </location>
</feature>
<feature type="region of interest" description="Disordered" evidence="5">
    <location>
        <begin position="179"/>
        <end position="208"/>
    </location>
</feature>